<feature type="compositionally biased region" description="Basic residues" evidence="1">
    <location>
        <begin position="1"/>
        <end position="11"/>
    </location>
</feature>
<keyword evidence="4" id="KW-1185">Reference proteome</keyword>
<dbReference type="Pfam" id="PF20415">
    <property type="entry name" value="DUF6699"/>
    <property type="match status" value="1"/>
</dbReference>
<evidence type="ECO:0000313" key="4">
    <source>
        <dbReference type="Proteomes" id="UP000006352"/>
    </source>
</evidence>
<evidence type="ECO:0000259" key="2">
    <source>
        <dbReference type="Pfam" id="PF20415"/>
    </source>
</evidence>
<protein>
    <recommendedName>
        <fullName evidence="2">DUF6699 domain-containing protein</fullName>
    </recommendedName>
</protein>
<organism evidence="3 4">
    <name type="scientific">Fibroporia radiculosa</name>
    <dbReference type="NCBI Taxonomy" id="599839"/>
    <lineage>
        <taxon>Eukaryota</taxon>
        <taxon>Fungi</taxon>
        <taxon>Dikarya</taxon>
        <taxon>Basidiomycota</taxon>
        <taxon>Agaricomycotina</taxon>
        <taxon>Agaricomycetes</taxon>
        <taxon>Polyporales</taxon>
        <taxon>Fibroporiaceae</taxon>
        <taxon>Fibroporia</taxon>
    </lineage>
</organism>
<sequence length="433" mass="46217">MSHSPHHRRSTPSHGILRGSSTPGHVPLPPGTSGAGSGATLSPNWSRAHTPRNPYPTPPRSPARSLHGSPRGSPGSPATNLPGDGGAQMYYQCVQTPVYQPAGVLGTPVVGYMPMTTPMQMSVSVPTIPSLPGMVGTPMITTSMINTPVIGTPVVSASYVTAVPAMVGAPSSRPVITPSPSGWVPHPFPHPTTPCNAFWATNILTDPDSRTYPTFNDAAVSGLSGGWPLPGRAPSNWSAVWPPTAGTMTWSPSSIIMCPWLIPNPDNADNLQLKWDITQNPSTSKRVSARGTVSDFSSKFNEPATYPLTETVHIHCEIGIAAPLWGPIIIEKGQTITVGDILEGIYDYFQTLLTEEEVQYISSLDPNNYEAMSAACYQRSMRSYSLPGYELSQGLKRADCFGGGTTFWGLWIAYNCDNTWQMNLGLVPNSTGS</sequence>
<name>J4IC59_9APHY</name>
<evidence type="ECO:0000313" key="3">
    <source>
        <dbReference type="EMBL" id="CCM05841.1"/>
    </source>
</evidence>
<dbReference type="OrthoDB" id="3241567at2759"/>
<dbReference type="AlphaFoldDB" id="J4IC59"/>
<dbReference type="EMBL" id="HE797209">
    <property type="protein sequence ID" value="CCM05841.1"/>
    <property type="molecule type" value="Genomic_DNA"/>
</dbReference>
<dbReference type="HOGENOM" id="CLU_633177_0_0_1"/>
<proteinExistence type="predicted"/>
<evidence type="ECO:0000256" key="1">
    <source>
        <dbReference type="SAM" id="MobiDB-lite"/>
    </source>
</evidence>
<reference evidence="3 4" key="1">
    <citation type="journal article" date="2012" name="Appl. Environ. Microbiol.">
        <title>Short-read sequencing for genomic analysis of the brown rot fungus Fibroporia radiculosa.</title>
        <authorList>
            <person name="Tang J.D."/>
            <person name="Perkins A.D."/>
            <person name="Sonstegard T.S."/>
            <person name="Schroeder S.G."/>
            <person name="Burgess S.C."/>
            <person name="Diehl S.V."/>
        </authorList>
    </citation>
    <scope>NUCLEOTIDE SEQUENCE [LARGE SCALE GENOMIC DNA]</scope>
    <source>
        <strain evidence="3 4">TFFH 294</strain>
    </source>
</reference>
<dbReference type="RefSeq" id="XP_012185124.1">
    <property type="nucleotide sequence ID" value="XM_012329734.1"/>
</dbReference>
<feature type="domain" description="DUF6699" evidence="2">
    <location>
        <begin position="273"/>
        <end position="410"/>
    </location>
</feature>
<gene>
    <name evidence="3" type="ORF">FIBRA_08077</name>
</gene>
<accession>J4IC59</accession>
<dbReference type="Proteomes" id="UP000006352">
    <property type="component" value="Unassembled WGS sequence"/>
</dbReference>
<feature type="region of interest" description="Disordered" evidence="1">
    <location>
        <begin position="1"/>
        <end position="83"/>
    </location>
</feature>
<dbReference type="STRING" id="599839.J4IC59"/>
<dbReference type="GeneID" id="24100752"/>
<dbReference type="InterPro" id="IPR046522">
    <property type="entry name" value="DUF6699"/>
</dbReference>
<dbReference type="InParanoid" id="J4IC59"/>